<keyword evidence="3" id="KW-1185">Reference proteome</keyword>
<proteinExistence type="predicted"/>
<evidence type="ECO:0000256" key="1">
    <source>
        <dbReference type="SAM" id="MobiDB-lite"/>
    </source>
</evidence>
<evidence type="ECO:0000313" key="3">
    <source>
        <dbReference type="Proteomes" id="UP001629113"/>
    </source>
</evidence>
<dbReference type="Proteomes" id="UP001629113">
    <property type="component" value="Unassembled WGS sequence"/>
</dbReference>
<sequence>MAPKEEQLTGIENIQESPFSPDLGANFKPKATTKRGQNTMTPMDMLLFQFDKLSLQKLQSKSGNTLPPDLMPNLHGVSIKSQHQQLLEVELKEFSDFIISRFGEVMEIKSKSASKAAGDNSNVACDGEMLLNNNNYEGQLLHLPSHEIEIVKIMLNAITADPDTIVGLEENEKHHTFSEMTGVAVDGDDDKKGLESFIATPVVNSEAKKTAEKREEMQTTTKPLQIQIPSSLEKWYEDEDWHRFNLEKAKREIDGLRRQEDKPGNADHWREFYKKSRDEWIAFRAESRRRMKECRSPRFNNQEVRLEKEWKNLKRSWNNAHPEALRVL</sequence>
<feature type="region of interest" description="Disordered" evidence="1">
    <location>
        <begin position="1"/>
        <end position="36"/>
    </location>
</feature>
<evidence type="ECO:0000313" key="2">
    <source>
        <dbReference type="EMBL" id="KAL3422576.1"/>
    </source>
</evidence>
<protein>
    <submittedName>
        <fullName evidence="2">Uncharacterized protein</fullName>
    </submittedName>
</protein>
<gene>
    <name evidence="2" type="ORF">PVAG01_06732</name>
</gene>
<organism evidence="2 3">
    <name type="scientific">Phlyctema vagabunda</name>
    <dbReference type="NCBI Taxonomy" id="108571"/>
    <lineage>
        <taxon>Eukaryota</taxon>
        <taxon>Fungi</taxon>
        <taxon>Dikarya</taxon>
        <taxon>Ascomycota</taxon>
        <taxon>Pezizomycotina</taxon>
        <taxon>Leotiomycetes</taxon>
        <taxon>Helotiales</taxon>
        <taxon>Dermateaceae</taxon>
        <taxon>Phlyctema</taxon>
    </lineage>
</organism>
<comment type="caution">
    <text evidence="2">The sequence shown here is derived from an EMBL/GenBank/DDBJ whole genome shotgun (WGS) entry which is preliminary data.</text>
</comment>
<dbReference type="EMBL" id="JBFCZG010000005">
    <property type="protein sequence ID" value="KAL3422576.1"/>
    <property type="molecule type" value="Genomic_DNA"/>
</dbReference>
<name>A0ABR4PGX3_9HELO</name>
<accession>A0ABR4PGX3</accession>
<reference evidence="2 3" key="1">
    <citation type="submission" date="2024-06" db="EMBL/GenBank/DDBJ databases">
        <title>Complete genome of Phlyctema vagabunda strain 19-DSS-EL-015.</title>
        <authorList>
            <person name="Fiorenzani C."/>
        </authorList>
    </citation>
    <scope>NUCLEOTIDE SEQUENCE [LARGE SCALE GENOMIC DNA]</scope>
    <source>
        <strain evidence="2 3">19-DSS-EL-015</strain>
    </source>
</reference>